<dbReference type="Gene3D" id="3.90.215.10">
    <property type="entry name" value="Gamma Fibrinogen, chain A, domain 1"/>
    <property type="match status" value="1"/>
</dbReference>
<keyword evidence="5" id="KW-1185">Reference proteome</keyword>
<protein>
    <submittedName>
        <fullName evidence="4">Fibrinogen beta and gamma chain, globular domain protein</fullName>
    </submittedName>
</protein>
<gene>
    <name evidence="4" type="ORF">DICVIV_11620</name>
</gene>
<dbReference type="SMART" id="SM00186">
    <property type="entry name" value="FBG"/>
    <property type="match status" value="1"/>
</dbReference>
<proteinExistence type="predicted"/>
<dbReference type="NCBIfam" id="NF040941">
    <property type="entry name" value="GGGWT_bact"/>
    <property type="match status" value="1"/>
</dbReference>
<dbReference type="PANTHER" id="PTHR19143:SF444">
    <property type="entry name" value="PROTEIN SCABROUS"/>
    <property type="match status" value="1"/>
</dbReference>
<evidence type="ECO:0000259" key="3">
    <source>
        <dbReference type="PROSITE" id="PS51406"/>
    </source>
</evidence>
<dbReference type="Pfam" id="PF00147">
    <property type="entry name" value="Fibrinogen_C"/>
    <property type="match status" value="1"/>
</dbReference>
<keyword evidence="2" id="KW-0472">Membrane</keyword>
<dbReference type="AlphaFoldDB" id="A0A0D8XCR2"/>
<dbReference type="InterPro" id="IPR002181">
    <property type="entry name" value="Fibrinogen_a/b/g_C_dom"/>
</dbReference>
<feature type="transmembrane region" description="Helical" evidence="2">
    <location>
        <begin position="60"/>
        <end position="82"/>
    </location>
</feature>
<dbReference type="OrthoDB" id="7972392at2759"/>
<dbReference type="Proteomes" id="UP000053766">
    <property type="component" value="Unassembled WGS sequence"/>
</dbReference>
<evidence type="ECO:0000256" key="1">
    <source>
        <dbReference type="SAM" id="MobiDB-lite"/>
    </source>
</evidence>
<keyword evidence="2" id="KW-0812">Transmembrane</keyword>
<dbReference type="InterPro" id="IPR036056">
    <property type="entry name" value="Fibrinogen-like_C"/>
</dbReference>
<reference evidence="5" key="2">
    <citation type="journal article" date="2016" name="Sci. Rep.">
        <title>Dictyocaulus viviparus genome, variome and transcriptome elucidate lungworm biology and support future intervention.</title>
        <authorList>
            <person name="McNulty S.N."/>
            <person name="Strube C."/>
            <person name="Rosa B.A."/>
            <person name="Martin J.C."/>
            <person name="Tyagi R."/>
            <person name="Choi Y.J."/>
            <person name="Wang Q."/>
            <person name="Hallsworth Pepin K."/>
            <person name="Zhang X."/>
            <person name="Ozersky P."/>
            <person name="Wilson R.K."/>
            <person name="Sternberg P.W."/>
            <person name="Gasser R.B."/>
            <person name="Mitreva M."/>
        </authorList>
    </citation>
    <scope>NUCLEOTIDE SEQUENCE [LARGE SCALE GENOMIC DNA]</scope>
    <source>
        <strain evidence="5">HannoverDv2000</strain>
    </source>
</reference>
<feature type="region of interest" description="Disordered" evidence="1">
    <location>
        <begin position="217"/>
        <end position="236"/>
    </location>
</feature>
<dbReference type="PANTHER" id="PTHR19143">
    <property type="entry name" value="FIBRINOGEN/TENASCIN/ANGIOPOEITIN"/>
    <property type="match status" value="1"/>
</dbReference>
<sequence>MKVFTKCSPGRWIGTGYDRETMRHHSNDGSIRRRDASELHPCIASQTDVTKSFFTKWKKVILGLLLLVALTATIIVGLTFLLRQEQKEQDSPGIEYVHYDIDAPLLNHDREAWFCFASFTFYISHFEPFDEISMFLECFLNLSKTRFKDFELFDDRTGSASRSRLNSYQVEPNKLFSSAENKLDWSSTELDYGTQIRPPQQYTTAVVERSDDGTITTGTTTVSSFSENTSEMRTPTSTEHLSFHSFMRTTEIIPLAGIPPQSGLLTGFVSADVQETSFRSLSTAVKSDCSAQIGNKNGSGIYLISPDGAEPFSVYCDQVTSGGGWTVIQRRDNTSTYFYNRTWHEYEQGFGDIGGSHWLGLAKIHRLAPRIMESWILRIELHGDTCVGKGCIEQNDGFWWAEWPFKLGGSLSLYVLELGPAIRGNLTSSTDFLMENNGSPFTTIDRDNDAVGVNCAQFRNFGGWWHNGCGHVALNGIYGDTLPSHRYMVYTYSSSKTRGKRYFIHPKKSIMMIRPTSLK</sequence>
<dbReference type="GO" id="GO:0005615">
    <property type="term" value="C:extracellular space"/>
    <property type="evidence" value="ECO:0007669"/>
    <property type="project" value="TreeGrafter"/>
</dbReference>
<evidence type="ECO:0000313" key="5">
    <source>
        <dbReference type="Proteomes" id="UP000053766"/>
    </source>
</evidence>
<reference evidence="4 5" key="1">
    <citation type="submission" date="2013-11" db="EMBL/GenBank/DDBJ databases">
        <title>Draft genome of the bovine lungworm Dictyocaulus viviparus.</title>
        <authorList>
            <person name="Mitreva M."/>
        </authorList>
    </citation>
    <scope>NUCLEOTIDE SEQUENCE [LARGE SCALE GENOMIC DNA]</scope>
    <source>
        <strain evidence="4 5">HannoverDv2000</strain>
    </source>
</reference>
<dbReference type="PROSITE" id="PS51406">
    <property type="entry name" value="FIBRINOGEN_C_2"/>
    <property type="match status" value="1"/>
</dbReference>
<name>A0A0D8XCR2_DICVI</name>
<dbReference type="InterPro" id="IPR050373">
    <property type="entry name" value="Fibrinogen_C-term_domain"/>
</dbReference>
<feature type="compositionally biased region" description="Polar residues" evidence="1">
    <location>
        <begin position="222"/>
        <end position="236"/>
    </location>
</feature>
<keyword evidence="2" id="KW-1133">Transmembrane helix</keyword>
<dbReference type="SUPFAM" id="SSF56496">
    <property type="entry name" value="Fibrinogen C-terminal domain-like"/>
    <property type="match status" value="1"/>
</dbReference>
<evidence type="ECO:0000256" key="2">
    <source>
        <dbReference type="SAM" id="Phobius"/>
    </source>
</evidence>
<organism evidence="4 5">
    <name type="scientific">Dictyocaulus viviparus</name>
    <name type="common">Bovine lungworm</name>
    <dbReference type="NCBI Taxonomy" id="29172"/>
    <lineage>
        <taxon>Eukaryota</taxon>
        <taxon>Metazoa</taxon>
        <taxon>Ecdysozoa</taxon>
        <taxon>Nematoda</taxon>
        <taxon>Chromadorea</taxon>
        <taxon>Rhabditida</taxon>
        <taxon>Rhabditina</taxon>
        <taxon>Rhabditomorpha</taxon>
        <taxon>Strongyloidea</taxon>
        <taxon>Metastrongylidae</taxon>
        <taxon>Dictyocaulus</taxon>
    </lineage>
</organism>
<evidence type="ECO:0000313" key="4">
    <source>
        <dbReference type="EMBL" id="KJH42393.1"/>
    </source>
</evidence>
<dbReference type="STRING" id="29172.A0A0D8XCR2"/>
<feature type="domain" description="Fibrinogen C-terminal" evidence="3">
    <location>
        <begin position="280"/>
        <end position="517"/>
    </location>
</feature>
<dbReference type="EMBL" id="KN716671">
    <property type="protein sequence ID" value="KJH42393.1"/>
    <property type="molecule type" value="Genomic_DNA"/>
</dbReference>
<dbReference type="InterPro" id="IPR014716">
    <property type="entry name" value="Fibrinogen_a/b/g_C_1"/>
</dbReference>
<accession>A0A0D8XCR2</accession>